<sequence>MTSSLQLEKQLIRQLQGRLQLRFGHHDIHQALPTGLEEALVDDAALLKDFMRPHNNNRVPP</sequence>
<gene>
    <name evidence="1" type="ORF">A458_12565</name>
</gene>
<name>I4CUI7_STUST</name>
<organism evidence="1 2">
    <name type="scientific">Stutzerimonas stutzeri CCUG 29243</name>
    <dbReference type="NCBI Taxonomy" id="1196835"/>
    <lineage>
        <taxon>Bacteria</taxon>
        <taxon>Pseudomonadati</taxon>
        <taxon>Pseudomonadota</taxon>
        <taxon>Gammaproteobacteria</taxon>
        <taxon>Pseudomonadales</taxon>
        <taxon>Pseudomonadaceae</taxon>
        <taxon>Stutzerimonas</taxon>
    </lineage>
</organism>
<reference evidence="1 2" key="1">
    <citation type="journal article" date="2012" name="J. Bacteriol.">
        <title>Complete Genome Sequence of the Naphthalene-Degrading Bacterium Pseudomonas stutzeri AN10 (CCUG 29243).</title>
        <authorList>
            <person name="Brunet-Galmes I."/>
            <person name="Busquets A."/>
            <person name="Pena A."/>
            <person name="Gomila M."/>
            <person name="Nogales B."/>
            <person name="Garcia-Valdes E."/>
            <person name="Lalucat J."/>
            <person name="Bennasar A."/>
            <person name="Bosch R."/>
        </authorList>
    </citation>
    <scope>NUCLEOTIDE SEQUENCE [LARGE SCALE GENOMIC DNA]</scope>
    <source>
        <strain evidence="1 2">CCUG 29243</strain>
    </source>
</reference>
<dbReference type="AlphaFoldDB" id="I4CUI7"/>
<dbReference type="EMBL" id="CP003677">
    <property type="protein sequence ID" value="AFM33744.1"/>
    <property type="molecule type" value="Genomic_DNA"/>
</dbReference>
<accession>I4CUI7</accession>
<dbReference type="Proteomes" id="UP000006063">
    <property type="component" value="Chromosome"/>
</dbReference>
<protein>
    <submittedName>
        <fullName evidence="1">Uncharacterized protein</fullName>
    </submittedName>
</protein>
<proteinExistence type="predicted"/>
<dbReference type="eggNOG" id="ENOG5031KFW">
    <property type="taxonomic scope" value="Bacteria"/>
</dbReference>
<dbReference type="HOGENOM" id="CLU_2919319_0_0_6"/>
<evidence type="ECO:0000313" key="1">
    <source>
        <dbReference type="EMBL" id="AFM33744.1"/>
    </source>
</evidence>
<dbReference type="KEGG" id="psc:A458_12565"/>
<evidence type="ECO:0000313" key="2">
    <source>
        <dbReference type="Proteomes" id="UP000006063"/>
    </source>
</evidence>